<proteinExistence type="predicted"/>
<dbReference type="VEuPathDB" id="VectorBase:HLOH_057735"/>
<dbReference type="PRINTS" id="PR00837">
    <property type="entry name" value="V5TPXLIKE"/>
</dbReference>
<dbReference type="Proteomes" id="UP000821853">
    <property type="component" value="Unassembled WGS sequence"/>
</dbReference>
<reference evidence="3 4" key="1">
    <citation type="journal article" date="2020" name="Cell">
        <title>Large-Scale Comparative Analyses of Tick Genomes Elucidate Their Genetic Diversity and Vector Capacities.</title>
        <authorList>
            <consortium name="Tick Genome and Microbiome Consortium (TIGMIC)"/>
            <person name="Jia N."/>
            <person name="Wang J."/>
            <person name="Shi W."/>
            <person name="Du L."/>
            <person name="Sun Y."/>
            <person name="Zhan W."/>
            <person name="Jiang J.F."/>
            <person name="Wang Q."/>
            <person name="Zhang B."/>
            <person name="Ji P."/>
            <person name="Bell-Sakyi L."/>
            <person name="Cui X.M."/>
            <person name="Yuan T.T."/>
            <person name="Jiang B.G."/>
            <person name="Yang W.F."/>
            <person name="Lam T.T."/>
            <person name="Chang Q.C."/>
            <person name="Ding S.J."/>
            <person name="Wang X.J."/>
            <person name="Zhu J.G."/>
            <person name="Ruan X.D."/>
            <person name="Zhao L."/>
            <person name="Wei J.T."/>
            <person name="Ye R.Z."/>
            <person name="Que T.C."/>
            <person name="Du C.H."/>
            <person name="Zhou Y.H."/>
            <person name="Cheng J.X."/>
            <person name="Dai P.F."/>
            <person name="Guo W.B."/>
            <person name="Han X.H."/>
            <person name="Huang E.J."/>
            <person name="Li L.F."/>
            <person name="Wei W."/>
            <person name="Gao Y.C."/>
            <person name="Liu J.Z."/>
            <person name="Shao H.Z."/>
            <person name="Wang X."/>
            <person name="Wang C.C."/>
            <person name="Yang T.C."/>
            <person name="Huo Q.B."/>
            <person name="Li W."/>
            <person name="Chen H.Y."/>
            <person name="Chen S.E."/>
            <person name="Zhou L.G."/>
            <person name="Ni X.B."/>
            <person name="Tian J.H."/>
            <person name="Sheng Y."/>
            <person name="Liu T."/>
            <person name="Pan Y.S."/>
            <person name="Xia L.Y."/>
            <person name="Li J."/>
            <person name="Zhao F."/>
            <person name="Cao W.C."/>
        </authorList>
    </citation>
    <scope>NUCLEOTIDE SEQUENCE [LARGE SCALE GENOMIC DNA]</scope>
    <source>
        <strain evidence="3">HaeL-2018</strain>
    </source>
</reference>
<evidence type="ECO:0000313" key="3">
    <source>
        <dbReference type="EMBL" id="KAH9377327.1"/>
    </source>
</evidence>
<dbReference type="InterPro" id="IPR014044">
    <property type="entry name" value="CAP_dom"/>
</dbReference>
<dbReference type="Pfam" id="PF00188">
    <property type="entry name" value="CAP"/>
    <property type="match status" value="1"/>
</dbReference>
<dbReference type="SUPFAM" id="SSF55797">
    <property type="entry name" value="PR-1-like"/>
    <property type="match status" value="1"/>
</dbReference>
<dbReference type="PANTHER" id="PTHR10334">
    <property type="entry name" value="CYSTEINE-RICH SECRETORY PROTEIN-RELATED"/>
    <property type="match status" value="1"/>
</dbReference>
<sequence length="282" mass="30588">MNPSLHLSAALWLACLVAPTVQECRDEYKKIPGHTACKPPNAACTIYKRSLSKTEREEVLKLHNDLRSKVAKGNLPGFPPAKDMTQLLWDEEIASVAQALAEQCTGPGGNLKHDQQAERATTAFNHTGQNLAWDGSSVSLDAAGPDWKGQVNNWFDEYKLLKNNEKSVVNRFSGTAINAGHFTQVVWAKTHYLGCGYVYYTVTGARYAHMRYYVCNYAEAGNVNQRPVYQEGDACSACPSGTECVKDTGLCASPEAANGHCSSGGGIVVTVLAVFIALQQAQ</sequence>
<name>A0A9J6GS61_HAELO</name>
<dbReference type="OMA" id="IGCGYVY"/>
<dbReference type="InterPro" id="IPR001283">
    <property type="entry name" value="CRISP-related"/>
</dbReference>
<dbReference type="PROSITE" id="PS01009">
    <property type="entry name" value="CRISP_1"/>
    <property type="match status" value="1"/>
</dbReference>
<evidence type="ECO:0000256" key="1">
    <source>
        <dbReference type="SAM" id="SignalP"/>
    </source>
</evidence>
<evidence type="ECO:0000259" key="2">
    <source>
        <dbReference type="SMART" id="SM00198"/>
    </source>
</evidence>
<dbReference type="Gene3D" id="3.40.33.10">
    <property type="entry name" value="CAP"/>
    <property type="match status" value="1"/>
</dbReference>
<keyword evidence="1" id="KW-0732">Signal</keyword>
<feature type="chain" id="PRO_5039912997" description="SCP domain-containing protein" evidence="1">
    <location>
        <begin position="23"/>
        <end position="282"/>
    </location>
</feature>
<feature type="signal peptide" evidence="1">
    <location>
        <begin position="1"/>
        <end position="22"/>
    </location>
</feature>
<organism evidence="3 4">
    <name type="scientific">Haemaphysalis longicornis</name>
    <name type="common">Bush tick</name>
    <dbReference type="NCBI Taxonomy" id="44386"/>
    <lineage>
        <taxon>Eukaryota</taxon>
        <taxon>Metazoa</taxon>
        <taxon>Ecdysozoa</taxon>
        <taxon>Arthropoda</taxon>
        <taxon>Chelicerata</taxon>
        <taxon>Arachnida</taxon>
        <taxon>Acari</taxon>
        <taxon>Parasitiformes</taxon>
        <taxon>Ixodida</taxon>
        <taxon>Ixodoidea</taxon>
        <taxon>Ixodidae</taxon>
        <taxon>Haemaphysalinae</taxon>
        <taxon>Haemaphysalis</taxon>
    </lineage>
</organism>
<dbReference type="AlphaFoldDB" id="A0A9J6GS61"/>
<dbReference type="SMART" id="SM00198">
    <property type="entry name" value="SCP"/>
    <property type="match status" value="1"/>
</dbReference>
<dbReference type="EMBL" id="JABSTR010000008">
    <property type="protein sequence ID" value="KAH9377327.1"/>
    <property type="molecule type" value="Genomic_DNA"/>
</dbReference>
<gene>
    <name evidence="3" type="ORF">HPB48_016056</name>
</gene>
<accession>A0A9J6GS61</accession>
<comment type="caution">
    <text evidence="3">The sequence shown here is derived from an EMBL/GenBank/DDBJ whole genome shotgun (WGS) entry which is preliminary data.</text>
</comment>
<dbReference type="InterPro" id="IPR018244">
    <property type="entry name" value="Allrgn_V5/Tpx1_CS"/>
</dbReference>
<evidence type="ECO:0000313" key="4">
    <source>
        <dbReference type="Proteomes" id="UP000821853"/>
    </source>
</evidence>
<dbReference type="GO" id="GO:0005576">
    <property type="term" value="C:extracellular region"/>
    <property type="evidence" value="ECO:0007669"/>
    <property type="project" value="InterPro"/>
</dbReference>
<feature type="domain" description="SCP" evidence="2">
    <location>
        <begin position="54"/>
        <end position="225"/>
    </location>
</feature>
<protein>
    <recommendedName>
        <fullName evidence="2">SCP domain-containing protein</fullName>
    </recommendedName>
</protein>
<keyword evidence="4" id="KW-1185">Reference proteome</keyword>
<dbReference type="OrthoDB" id="414826at2759"/>
<dbReference type="InterPro" id="IPR035940">
    <property type="entry name" value="CAP_sf"/>
</dbReference>
<dbReference type="CDD" id="cd05380">
    <property type="entry name" value="CAP_euk"/>
    <property type="match status" value="1"/>
</dbReference>